<accession>A0A8H5HWZ0</accession>
<feature type="compositionally biased region" description="Polar residues" evidence="1">
    <location>
        <begin position="1045"/>
        <end position="1060"/>
    </location>
</feature>
<dbReference type="PANTHER" id="PTHR33099">
    <property type="entry name" value="FE2OG DIOXYGENASE DOMAIN-CONTAINING PROTEIN"/>
    <property type="match status" value="1"/>
</dbReference>
<reference evidence="3 4" key="1">
    <citation type="journal article" date="2020" name="ISME J.">
        <title>Uncovering the hidden diversity of litter-decomposition mechanisms in mushroom-forming fungi.</title>
        <authorList>
            <person name="Floudas D."/>
            <person name="Bentzer J."/>
            <person name="Ahren D."/>
            <person name="Johansson T."/>
            <person name="Persson P."/>
            <person name="Tunlid A."/>
        </authorList>
    </citation>
    <scope>NUCLEOTIDE SEQUENCE [LARGE SCALE GENOMIC DNA]</scope>
    <source>
        <strain evidence="3 4">CBS 406.79</strain>
    </source>
</reference>
<dbReference type="EMBL" id="JAACJN010000013">
    <property type="protein sequence ID" value="KAF5390844.1"/>
    <property type="molecule type" value="Genomic_DNA"/>
</dbReference>
<dbReference type="InterPro" id="IPR044862">
    <property type="entry name" value="Pro_4_hyd_alph_FE2OG_OXY"/>
</dbReference>
<gene>
    <name evidence="3" type="ORF">D9757_004527</name>
</gene>
<feature type="region of interest" description="Disordered" evidence="1">
    <location>
        <begin position="1033"/>
        <end position="1094"/>
    </location>
</feature>
<dbReference type="Gene3D" id="2.60.120.620">
    <property type="entry name" value="q2cbj1_9rhob like domain"/>
    <property type="match status" value="1"/>
</dbReference>
<feature type="region of interest" description="Disordered" evidence="1">
    <location>
        <begin position="1"/>
        <end position="44"/>
    </location>
</feature>
<dbReference type="AlphaFoldDB" id="A0A8H5HWZ0"/>
<organism evidence="3 4">
    <name type="scientific">Collybiopsis confluens</name>
    <dbReference type="NCBI Taxonomy" id="2823264"/>
    <lineage>
        <taxon>Eukaryota</taxon>
        <taxon>Fungi</taxon>
        <taxon>Dikarya</taxon>
        <taxon>Basidiomycota</taxon>
        <taxon>Agaricomycotina</taxon>
        <taxon>Agaricomycetes</taxon>
        <taxon>Agaricomycetidae</taxon>
        <taxon>Agaricales</taxon>
        <taxon>Marasmiineae</taxon>
        <taxon>Omphalotaceae</taxon>
        <taxon>Collybiopsis</taxon>
    </lineage>
</organism>
<dbReference type="PANTHER" id="PTHR33099:SF7">
    <property type="entry name" value="MYND-TYPE DOMAIN-CONTAINING PROTEIN"/>
    <property type="match status" value="1"/>
</dbReference>
<feature type="domain" description="Prolyl 4-hydroxylase alpha subunit Fe(2+) 2OG dioxygenase" evidence="2">
    <location>
        <begin position="156"/>
        <end position="243"/>
    </location>
</feature>
<dbReference type="Pfam" id="PF13640">
    <property type="entry name" value="2OG-FeII_Oxy_3"/>
    <property type="match status" value="1"/>
</dbReference>
<proteinExistence type="predicted"/>
<name>A0A8H5HWZ0_9AGAR</name>
<dbReference type="Proteomes" id="UP000518752">
    <property type="component" value="Unassembled WGS sequence"/>
</dbReference>
<sequence>MSHSMDANPPTVEHPAAPAKAERHEEEKEEEEEEDEDDMESELSDGGDFAASSFAFGTTCPQAPNPVLTIEGIGQIGLPLSERDANIIIQHANQAPFGHNHETVIDTSVRDTFEIDASRVRFSNPLFNAWLLSELLCTITTKLGTQAKDTSIELYKLLLYRTGSHFKKHQDTAKSPKMFATAVVLLPSQHTGGQLVLSHDNASQIYDFSAESFLGTSVMAWYTDVFHEVKPVTSGYRLALSFNVVRSATSSLAVPKLPDMADPGKPLRTFFRKWQAEKFDDPRDKAAYLLGHSYSKNDLLHGEECLKGKDAHLLSYVRDVAEELGFVLALANIDYTVTGPANDYGGGYSHYKRGRWYDESDDSDGGPSDVSMDRDCDVVDRKLSVSDLYDLDGNLVPGEIDIGNEDLIPENCFDGKSPDDKEYEGYQGNYAGNIDYYYHSTALLIAPEGSADFARDIRASHGLRQLAKSTTASLSTPAPADLDHARIVINNLRLANQAECLIKYALTWTNLGLWEDILRIMSSTMVTTERIFEGWRVFGWEAIKPRVGNLISVMSDVARARAILDSFPGQALNAEEAAQVEAWCKGMRKLHLTHVQSFQDTDVPYLFSAISEYGLDWFTQKFLKTLWSEKDTLQTESTKQSFDSLLTKSSTTVFAHTTHSVHEVPLLVNLINTQGSMWFETLIFPNIPKEQISLSFFLKLWEGLWALKEQRGSSEYDSLITQVVIVTLKLKCQPEQIPLLIKVIKAYGDSWFREKIFDLIPQTDDMYTFWIELAKSLRQHGVGIVSDPNSPSSPSTISKILDILVKFWEVKVAAHIPYYLQRQALPTQNPADRIIEILDLSISTGNIQLCATLLRDLMTKRQPTNDNFASFHQDLLIRMGKIRKIDIGIPPFNTFTETLIVFYLRSILGSKPAAVQVGKFGCGCANCKQVESFLTTAAETTTLSMNKAPRTHVCSHMDRRKDLVTYTVASYGRPTPVHVTKMPALLAHVKWSVNQANAKKILAGLGGEAAMNRIFGSRATDVWRVVNGTQSVASTGTSNAASTSQVQGRPQASQAQTQASLVPRGSSFAGTKRKQNPHAPKAVERGEVIDLTED</sequence>
<feature type="compositionally biased region" description="Acidic residues" evidence="1">
    <location>
        <begin position="27"/>
        <end position="44"/>
    </location>
</feature>
<evidence type="ECO:0000313" key="3">
    <source>
        <dbReference type="EMBL" id="KAF5390844.1"/>
    </source>
</evidence>
<dbReference type="OrthoDB" id="124582at2759"/>
<evidence type="ECO:0000259" key="2">
    <source>
        <dbReference type="Pfam" id="PF13640"/>
    </source>
</evidence>
<protein>
    <recommendedName>
        <fullName evidence="2">Prolyl 4-hydroxylase alpha subunit Fe(2+) 2OG dioxygenase domain-containing protein</fullName>
    </recommendedName>
</protein>
<keyword evidence="4" id="KW-1185">Reference proteome</keyword>
<evidence type="ECO:0000256" key="1">
    <source>
        <dbReference type="SAM" id="MobiDB-lite"/>
    </source>
</evidence>
<evidence type="ECO:0000313" key="4">
    <source>
        <dbReference type="Proteomes" id="UP000518752"/>
    </source>
</evidence>
<comment type="caution">
    <text evidence="3">The sequence shown here is derived from an EMBL/GenBank/DDBJ whole genome shotgun (WGS) entry which is preliminary data.</text>
</comment>
<feature type="compositionally biased region" description="Low complexity" evidence="1">
    <location>
        <begin position="1033"/>
        <end position="1044"/>
    </location>
</feature>